<dbReference type="Pfam" id="PF00580">
    <property type="entry name" value="UvrD-helicase"/>
    <property type="match status" value="1"/>
</dbReference>
<dbReference type="InterPro" id="IPR014016">
    <property type="entry name" value="UvrD-like_ATP-bd"/>
</dbReference>
<dbReference type="GO" id="GO:0016787">
    <property type="term" value="F:hydrolase activity"/>
    <property type="evidence" value="ECO:0007669"/>
    <property type="project" value="UniProtKB-KW"/>
</dbReference>
<evidence type="ECO:0000259" key="6">
    <source>
        <dbReference type="Pfam" id="PF00580"/>
    </source>
</evidence>
<evidence type="ECO:0000256" key="4">
    <source>
        <dbReference type="ARBA" id="ARBA00022840"/>
    </source>
</evidence>
<keyword evidence="4" id="KW-0067">ATP-binding</keyword>
<evidence type="ECO:0000313" key="8">
    <source>
        <dbReference type="Proteomes" id="UP000549457"/>
    </source>
</evidence>
<dbReference type="GO" id="GO:0005524">
    <property type="term" value="F:ATP binding"/>
    <property type="evidence" value="ECO:0007669"/>
    <property type="project" value="UniProtKB-KW"/>
</dbReference>
<evidence type="ECO:0000256" key="1">
    <source>
        <dbReference type="ARBA" id="ARBA00022741"/>
    </source>
</evidence>
<evidence type="ECO:0000256" key="5">
    <source>
        <dbReference type="SAM" id="MobiDB-lite"/>
    </source>
</evidence>
<proteinExistence type="predicted"/>
<protein>
    <recommendedName>
        <fullName evidence="6">UvrD-like helicase ATP-binding domain-containing protein</fullName>
    </recommendedName>
</protein>
<evidence type="ECO:0000256" key="3">
    <source>
        <dbReference type="ARBA" id="ARBA00022806"/>
    </source>
</evidence>
<evidence type="ECO:0000256" key="2">
    <source>
        <dbReference type="ARBA" id="ARBA00022801"/>
    </source>
</evidence>
<reference evidence="7 8" key="1">
    <citation type="submission" date="2020-08" db="EMBL/GenBank/DDBJ databases">
        <title>Genomic Encyclopedia of Type Strains, Phase IV (KMG-IV): sequencing the most valuable type-strain genomes for metagenomic binning, comparative biology and taxonomic classification.</title>
        <authorList>
            <person name="Goeker M."/>
        </authorList>
    </citation>
    <scope>NUCLEOTIDE SEQUENCE [LARGE SCALE GENOMIC DNA]</scope>
    <source>
        <strain evidence="7 8">DSM 101730</strain>
    </source>
</reference>
<keyword evidence="2" id="KW-0378">Hydrolase</keyword>
<comment type="caution">
    <text evidence="7">The sequence shown here is derived from an EMBL/GenBank/DDBJ whole genome shotgun (WGS) entry which is preliminary data.</text>
</comment>
<feature type="compositionally biased region" description="Pro residues" evidence="5">
    <location>
        <begin position="300"/>
        <end position="310"/>
    </location>
</feature>
<keyword evidence="3" id="KW-0347">Helicase</keyword>
<gene>
    <name evidence="7" type="ORF">HNP73_003374</name>
</gene>
<evidence type="ECO:0000313" key="7">
    <source>
        <dbReference type="EMBL" id="MBB5223427.1"/>
    </source>
</evidence>
<dbReference type="AlphaFoldDB" id="A0A840SN47"/>
<dbReference type="Gene3D" id="3.40.50.300">
    <property type="entry name" value="P-loop containing nucleotide triphosphate hydrolases"/>
    <property type="match status" value="1"/>
</dbReference>
<dbReference type="InterPro" id="IPR027417">
    <property type="entry name" value="P-loop_NTPase"/>
</dbReference>
<dbReference type="EMBL" id="JACHFM010000003">
    <property type="protein sequence ID" value="MBB5223427.1"/>
    <property type="molecule type" value="Genomic_DNA"/>
</dbReference>
<feature type="domain" description="UvrD-like helicase ATP-binding" evidence="6">
    <location>
        <begin position="137"/>
        <end position="197"/>
    </location>
</feature>
<accession>A0A840SN47</accession>
<name>A0A840SN47_9RHOB</name>
<keyword evidence="1" id="KW-0547">Nucleotide-binding</keyword>
<dbReference type="SUPFAM" id="SSF52540">
    <property type="entry name" value="P-loop containing nucleoside triphosphate hydrolases"/>
    <property type="match status" value="1"/>
</dbReference>
<sequence>MLHKRGGYTLLTWVGHHDAAYAWAERRRLETHPTTGAAQLVEVRERVEEIAIPVAVPASKPALFSRTPEATLLLCGVPADWPSDVRAATEDTLLDLDGYLPDEARRTRVSADRRDALWTIFARTRDGLAARGLQTCAEALHDTAAALAAEANRPFDHILVDEAQDLTLAELRFLKSAVSREINGLFFAGDIGQRVFRPAFAWSAEGVEIRGRSRSLKVNYRTSRQIRRRADLLLPPRLVELEGTEEDRTGVQSVFDGPAPEIRAFPSEAAGTAFVADWITRAVADGIRPERSRSSSALPPSSPAPNPRSPQPASKQGKYSSPPCTPPKASNSVPQPPSVATGKSFPRPEASWRQPTRPRWRKLSPSNDTYCMSPRHERANGCSCRESRRYRTSFRTW</sequence>
<dbReference type="Proteomes" id="UP000549457">
    <property type="component" value="Unassembled WGS sequence"/>
</dbReference>
<feature type="region of interest" description="Disordered" evidence="5">
    <location>
        <begin position="287"/>
        <end position="380"/>
    </location>
</feature>
<keyword evidence="8" id="KW-1185">Reference proteome</keyword>
<dbReference type="GO" id="GO:0004386">
    <property type="term" value="F:helicase activity"/>
    <property type="evidence" value="ECO:0007669"/>
    <property type="project" value="UniProtKB-KW"/>
</dbReference>
<organism evidence="7 8">
    <name type="scientific">Amaricoccus macauensis</name>
    <dbReference type="NCBI Taxonomy" id="57001"/>
    <lineage>
        <taxon>Bacteria</taxon>
        <taxon>Pseudomonadati</taxon>
        <taxon>Pseudomonadota</taxon>
        <taxon>Alphaproteobacteria</taxon>
        <taxon>Rhodobacterales</taxon>
        <taxon>Paracoccaceae</taxon>
        <taxon>Amaricoccus</taxon>
    </lineage>
</organism>